<dbReference type="Proteomes" id="UP000581135">
    <property type="component" value="Unassembled WGS sequence"/>
</dbReference>
<keyword evidence="1" id="KW-0645">Protease</keyword>
<keyword evidence="1 4" id="KW-0121">Carboxypeptidase</keyword>
<evidence type="ECO:0000256" key="2">
    <source>
        <dbReference type="PIRSR" id="PIRSR006615-1"/>
    </source>
</evidence>
<feature type="binding site" evidence="2">
    <location>
        <position position="299"/>
    </location>
    <ligand>
        <name>Zn(2+)</name>
        <dbReference type="ChEBI" id="CHEBI:29105"/>
        <note>catalytic</note>
    </ligand>
</feature>
<keyword evidence="1 4" id="KW-0378">Hydrolase</keyword>
<gene>
    <name evidence="4" type="ORF">FHR98_003016</name>
</gene>
<dbReference type="PIRSF" id="PIRSF006615">
    <property type="entry name" value="Zn_crbxpep_Taq"/>
    <property type="match status" value="1"/>
</dbReference>
<reference evidence="4 5" key="1">
    <citation type="submission" date="2020-08" db="EMBL/GenBank/DDBJ databases">
        <title>Genomic Encyclopedia of Type Strains, Phase III (KMG-III): the genomes of soil and plant-associated and newly described type strains.</title>
        <authorList>
            <person name="Whitman W."/>
        </authorList>
    </citation>
    <scope>NUCLEOTIDE SEQUENCE [LARGE SCALE GENOMIC DNA]</scope>
    <source>
        <strain evidence="4 5">CECT 8803</strain>
    </source>
</reference>
<dbReference type="Gene3D" id="1.10.1370.30">
    <property type="match status" value="1"/>
</dbReference>
<dbReference type="CDD" id="cd06460">
    <property type="entry name" value="M32_Taq"/>
    <property type="match status" value="1"/>
</dbReference>
<evidence type="ECO:0000313" key="5">
    <source>
        <dbReference type="Proteomes" id="UP000581135"/>
    </source>
</evidence>
<keyword evidence="1 2" id="KW-0479">Metal-binding</keyword>
<dbReference type="AlphaFoldDB" id="A0A839SYQ2"/>
<comment type="catalytic activity">
    <reaction evidence="1">
        <text>Release of a C-terminal amino acid with broad specificity, except for -Pro.</text>
        <dbReference type="EC" id="3.4.17.19"/>
    </reaction>
</comment>
<organism evidence="4 5">
    <name type="scientific">Limibacillus halophilus</name>
    <dbReference type="NCBI Taxonomy" id="1579333"/>
    <lineage>
        <taxon>Bacteria</taxon>
        <taxon>Pseudomonadati</taxon>
        <taxon>Pseudomonadota</taxon>
        <taxon>Alphaproteobacteria</taxon>
        <taxon>Rhodospirillales</taxon>
        <taxon>Rhodovibrionaceae</taxon>
        <taxon>Limibacillus</taxon>
    </lineage>
</organism>
<feature type="binding site" evidence="2">
    <location>
        <position position="273"/>
    </location>
    <ligand>
        <name>Zn(2+)</name>
        <dbReference type="ChEBI" id="CHEBI:29105"/>
        <note>catalytic</note>
    </ligand>
</feature>
<dbReference type="GO" id="GO:0046872">
    <property type="term" value="F:metal ion binding"/>
    <property type="evidence" value="ECO:0007669"/>
    <property type="project" value="UniProtKB-KW"/>
</dbReference>
<dbReference type="GO" id="GO:0004181">
    <property type="term" value="F:metallocarboxypeptidase activity"/>
    <property type="evidence" value="ECO:0007669"/>
    <property type="project" value="UniProtKB-UniRule"/>
</dbReference>
<comment type="caution">
    <text evidence="4">The sequence shown here is derived from an EMBL/GenBank/DDBJ whole genome shotgun (WGS) entry which is preliminary data.</text>
</comment>
<proteinExistence type="inferred from homology"/>
<dbReference type="Pfam" id="PF02074">
    <property type="entry name" value="Peptidase_M32"/>
    <property type="match status" value="1"/>
</dbReference>
<dbReference type="PRINTS" id="PR00998">
    <property type="entry name" value="CRBOXYPTASET"/>
</dbReference>
<sequence>MTEQTPLYLDLESRFGRIAALGEAAGMLHWDAATLMPDGGSEARSEQLSALNVTIHELLTDPGLGEGLERTEAEESGYLDLWQRANLREMKRRWLHANAVPSRLVEEETKAARRCEMIWREARAKSDFSLVKPAMQTLLSIVREVAAIKAEALGLSPYDALLDQFDPGNRANRIDPVFADLADFLPPFLNEVLDKQAAADAPLPLEGPFPTANQQALARKLMQAVGFDFAHGRLDVSLHPFCGGVPEDVRITTRYDEDNFLSAMMGVLHETGHALYERGLPSKWRRQPVGEARGMALHESQSLLMEMQACRSRSFVSFMRPLAMECLGGKGPAWNIDNLVKHYRRVERGFIRVDADEVTYPAHVILRYRLERALIGGDLSLDDLPGAWTDGMEELLGVRPPEDRVGVLQDIHWYDGAYGYFPTYTLGAMTAAQLFQTAVAEHPDIPEALGRGDFTLLLDWLRRKVHGRGSLLSADELLAEATGRPLDPDAFKFHLRQRYLEDV</sequence>
<comment type="similarity">
    <text evidence="1">Belongs to the peptidase M32 family.</text>
</comment>
<comment type="function">
    <text evidence="1">Broad specificity carboxypetidase that releases amino acids sequentially from the C-terminus, including neutral, aromatic, polar and basic residues.</text>
</comment>
<dbReference type="InterPro" id="IPR001333">
    <property type="entry name" value="Peptidase_M32_Taq"/>
</dbReference>
<dbReference type="GO" id="GO:0006508">
    <property type="term" value="P:proteolysis"/>
    <property type="evidence" value="ECO:0007669"/>
    <property type="project" value="UniProtKB-UniRule"/>
</dbReference>
<protein>
    <recommendedName>
        <fullName evidence="1">Metal-dependent carboxypeptidase</fullName>
        <ecNumber evidence="1">3.4.17.19</ecNumber>
    </recommendedName>
</protein>
<keyword evidence="5" id="KW-1185">Reference proteome</keyword>
<dbReference type="EMBL" id="JACHXA010000010">
    <property type="protein sequence ID" value="MBB3066706.1"/>
    <property type="molecule type" value="Genomic_DNA"/>
</dbReference>
<evidence type="ECO:0000256" key="1">
    <source>
        <dbReference type="PIRNR" id="PIRNR006615"/>
    </source>
</evidence>
<name>A0A839SYQ2_9PROT</name>
<evidence type="ECO:0000256" key="3">
    <source>
        <dbReference type="PIRSR" id="PIRSR006615-2"/>
    </source>
</evidence>
<comment type="cofactor">
    <cofactor evidence="2">
        <name>Zn(2+)</name>
        <dbReference type="ChEBI" id="CHEBI:29105"/>
    </cofactor>
    <text evidence="2">Binds 1 zinc ion per subunit.</text>
</comment>
<keyword evidence="1" id="KW-0482">Metalloprotease</keyword>
<dbReference type="RefSeq" id="WP_183417535.1">
    <property type="nucleotide sequence ID" value="NZ_JACHXA010000010.1"/>
</dbReference>
<dbReference type="SUPFAM" id="SSF55486">
    <property type="entry name" value="Metalloproteases ('zincins'), catalytic domain"/>
    <property type="match status" value="1"/>
</dbReference>
<feature type="binding site" evidence="2">
    <location>
        <position position="269"/>
    </location>
    <ligand>
        <name>Zn(2+)</name>
        <dbReference type="ChEBI" id="CHEBI:29105"/>
        <note>catalytic</note>
    </ligand>
</feature>
<dbReference type="EC" id="3.4.17.19" evidence="1"/>
<evidence type="ECO:0000313" key="4">
    <source>
        <dbReference type="EMBL" id="MBB3066706.1"/>
    </source>
</evidence>
<dbReference type="PANTHER" id="PTHR34217">
    <property type="entry name" value="METAL-DEPENDENT CARBOXYPEPTIDASE"/>
    <property type="match status" value="1"/>
</dbReference>
<accession>A0A839SYQ2</accession>
<dbReference type="PROSITE" id="PS52034">
    <property type="entry name" value="PEPTIDASE_M32"/>
    <property type="match status" value="1"/>
</dbReference>
<keyword evidence="2" id="KW-0862">Zinc</keyword>
<dbReference type="PANTHER" id="PTHR34217:SF1">
    <property type="entry name" value="CARBOXYPEPTIDASE 1"/>
    <property type="match status" value="1"/>
</dbReference>
<feature type="active site" description="Proton donor/acceptor" evidence="3">
    <location>
        <position position="270"/>
    </location>
</feature>